<evidence type="ECO:0000256" key="1">
    <source>
        <dbReference type="PROSITE-ProRule" id="PRU00706"/>
    </source>
</evidence>
<evidence type="ECO:0000256" key="2">
    <source>
        <dbReference type="RuleBase" id="RU004011"/>
    </source>
</evidence>
<dbReference type="Gene3D" id="3.20.20.140">
    <property type="entry name" value="Metal-dependent hydrolases"/>
    <property type="match status" value="1"/>
</dbReference>
<reference evidence="4 5" key="1">
    <citation type="journal article" date="2019" name="Int. J. Syst. Evol. Microbiol.">
        <title>The Global Catalogue of Microorganisms (GCM) 10K type strain sequencing project: providing services to taxonomists for standard genome sequencing and annotation.</title>
        <authorList>
            <consortium name="The Broad Institute Genomics Platform"/>
            <consortium name="The Broad Institute Genome Sequencing Center for Infectious Disease"/>
            <person name="Wu L."/>
            <person name="Ma J."/>
        </authorList>
    </citation>
    <scope>NUCLEOTIDE SEQUENCE [LARGE SCALE GENOMIC DNA]</scope>
    <source>
        <strain evidence="4 5">JCM 12774</strain>
    </source>
</reference>
<dbReference type="Proteomes" id="UP001500340">
    <property type="component" value="Unassembled WGS sequence"/>
</dbReference>
<dbReference type="Gene3D" id="3.30.70.141">
    <property type="entry name" value="Nucleoside diphosphate kinase-like domain"/>
    <property type="match status" value="1"/>
</dbReference>
<dbReference type="SUPFAM" id="SSF89550">
    <property type="entry name" value="PHP domain-like"/>
    <property type="match status" value="1"/>
</dbReference>
<dbReference type="Pfam" id="PF00334">
    <property type="entry name" value="NDK"/>
    <property type="match status" value="1"/>
</dbReference>
<dbReference type="InterPro" id="IPR036850">
    <property type="entry name" value="NDK-like_dom_sf"/>
</dbReference>
<dbReference type="EMBL" id="BAAACX010000007">
    <property type="protein sequence ID" value="GAA0383172.1"/>
    <property type="molecule type" value="Genomic_DNA"/>
</dbReference>
<keyword evidence="5" id="KW-1185">Reference proteome</keyword>
<comment type="similarity">
    <text evidence="1 2">Belongs to the NDK family.</text>
</comment>
<organism evidence="4 5">
    <name type="scientific">Paenibacillus motobuensis</name>
    <dbReference type="NCBI Taxonomy" id="295324"/>
    <lineage>
        <taxon>Bacteria</taxon>
        <taxon>Bacillati</taxon>
        <taxon>Bacillota</taxon>
        <taxon>Bacilli</taxon>
        <taxon>Bacillales</taxon>
        <taxon>Paenibacillaceae</taxon>
        <taxon>Paenibacillus</taxon>
    </lineage>
</organism>
<sequence>MDIMDIKDITEYTLLLVKPDGNEKELINIILSYLKEHGGLTEVHRNTFKLSLSQVSDTFIHIYNDRKYRSYMTRGPLTAVLLQGENAVEKLRILKKNIRKMYAIDVMENIIHSSEVGNEFDLQFRMFFPDLDINKYNLYADLYAKNVFPLNFDGFSAKMEHLQNGTTVKALAHIFSNDVFMNYLDNIIIFDQKKGFSKFTLIGLEYNTKVQDQNIKILGYYKICSLLELSKDHYRFFYNDINDLIHLIHGSGGIAFLSHSTNINNLQEESFEILAESGIKGGIVYHPQYTLEQTEFLRENIFKNNLITTGGSGGITQTGRYSVSYEIFNQLLKLLPGADKEYKNSHEEYNNIGMV</sequence>
<dbReference type="InterPro" id="IPR016195">
    <property type="entry name" value="Pol/histidinol_Pase-like"/>
</dbReference>
<dbReference type="PROSITE" id="PS51374">
    <property type="entry name" value="NDPK_LIKE"/>
    <property type="match status" value="1"/>
</dbReference>
<protein>
    <recommendedName>
        <fullName evidence="3">Nucleoside diphosphate kinase-like domain-containing protein</fullName>
    </recommendedName>
</protein>
<dbReference type="InterPro" id="IPR034907">
    <property type="entry name" value="NDK-like_dom"/>
</dbReference>
<dbReference type="PRINTS" id="PR01243">
    <property type="entry name" value="NUCDPKINASE"/>
</dbReference>
<dbReference type="SMART" id="SM00562">
    <property type="entry name" value="NDK"/>
    <property type="match status" value="1"/>
</dbReference>
<dbReference type="InterPro" id="IPR001564">
    <property type="entry name" value="Nucleoside_diP_kinase"/>
</dbReference>
<accession>A0ABN0Y4U0</accession>
<name>A0ABN0Y4U0_9BACL</name>
<dbReference type="SUPFAM" id="SSF54919">
    <property type="entry name" value="Nucleoside diphosphate kinase, NDK"/>
    <property type="match status" value="1"/>
</dbReference>
<comment type="caution">
    <text evidence="1">Lacks conserved residue(s) required for the propagation of feature annotation.</text>
</comment>
<gene>
    <name evidence="4" type="ORF">GCM10008933_12930</name>
</gene>
<evidence type="ECO:0000313" key="5">
    <source>
        <dbReference type="Proteomes" id="UP001500340"/>
    </source>
</evidence>
<comment type="caution">
    <text evidence="4">The sequence shown here is derived from an EMBL/GenBank/DDBJ whole genome shotgun (WGS) entry which is preliminary data.</text>
</comment>
<proteinExistence type="inferred from homology"/>
<evidence type="ECO:0000259" key="3">
    <source>
        <dbReference type="SMART" id="SM00562"/>
    </source>
</evidence>
<evidence type="ECO:0000313" key="4">
    <source>
        <dbReference type="EMBL" id="GAA0383172.1"/>
    </source>
</evidence>
<feature type="domain" description="Nucleoside diphosphate kinase-like" evidence="3">
    <location>
        <begin position="10"/>
        <end position="135"/>
    </location>
</feature>